<organism evidence="1 2">
    <name type="scientific">Cardiocondyla obscurior</name>
    <dbReference type="NCBI Taxonomy" id="286306"/>
    <lineage>
        <taxon>Eukaryota</taxon>
        <taxon>Metazoa</taxon>
        <taxon>Ecdysozoa</taxon>
        <taxon>Arthropoda</taxon>
        <taxon>Hexapoda</taxon>
        <taxon>Insecta</taxon>
        <taxon>Pterygota</taxon>
        <taxon>Neoptera</taxon>
        <taxon>Endopterygota</taxon>
        <taxon>Hymenoptera</taxon>
        <taxon>Apocrita</taxon>
        <taxon>Aculeata</taxon>
        <taxon>Formicoidea</taxon>
        <taxon>Formicidae</taxon>
        <taxon>Myrmicinae</taxon>
        <taxon>Cardiocondyla</taxon>
    </lineage>
</organism>
<evidence type="ECO:0000313" key="1">
    <source>
        <dbReference type="EMBL" id="KAL0116016.1"/>
    </source>
</evidence>
<keyword evidence="2" id="KW-1185">Reference proteome</keyword>
<gene>
    <name evidence="1" type="ORF">PUN28_011110</name>
</gene>
<evidence type="ECO:0000313" key="2">
    <source>
        <dbReference type="Proteomes" id="UP001430953"/>
    </source>
</evidence>
<sequence>MLPHTCNIKRRDEKRKDALTQGLFYKIYNRETKYFASESLILHRNILSCFIITNHKNSDSMKNPLSVVQDQYRLFQRQYWNHYILLVLIP</sequence>
<dbReference type="AlphaFoldDB" id="A0AAW2FJ94"/>
<accession>A0AAW2FJ94</accession>
<proteinExistence type="predicted"/>
<dbReference type="EMBL" id="JADYXP020000010">
    <property type="protein sequence ID" value="KAL0116016.1"/>
    <property type="molecule type" value="Genomic_DNA"/>
</dbReference>
<name>A0AAW2FJ94_9HYME</name>
<comment type="caution">
    <text evidence="1">The sequence shown here is derived from an EMBL/GenBank/DDBJ whole genome shotgun (WGS) entry which is preliminary data.</text>
</comment>
<protein>
    <submittedName>
        <fullName evidence="1">Uncharacterized protein</fullName>
    </submittedName>
</protein>
<dbReference type="Proteomes" id="UP001430953">
    <property type="component" value="Unassembled WGS sequence"/>
</dbReference>
<reference evidence="1 2" key="1">
    <citation type="submission" date="2023-03" db="EMBL/GenBank/DDBJ databases">
        <title>High recombination rates correlate with genetic variation in Cardiocondyla obscurior ants.</title>
        <authorList>
            <person name="Errbii M."/>
        </authorList>
    </citation>
    <scope>NUCLEOTIDE SEQUENCE [LARGE SCALE GENOMIC DNA]</scope>
    <source>
        <strain evidence="1">Alpha-2009</strain>
        <tissue evidence="1">Whole body</tissue>
    </source>
</reference>